<evidence type="ECO:0000313" key="9">
    <source>
        <dbReference type="Proteomes" id="UP001500567"/>
    </source>
</evidence>
<evidence type="ECO:0000256" key="6">
    <source>
        <dbReference type="SAM" id="SignalP"/>
    </source>
</evidence>
<feature type="signal peptide" evidence="6">
    <location>
        <begin position="1"/>
        <end position="20"/>
    </location>
</feature>
<dbReference type="InterPro" id="IPR050330">
    <property type="entry name" value="Bact_OuterMem_StrucFunc"/>
</dbReference>
<feature type="chain" id="PRO_5047323584" description="OmpA-like domain-containing protein" evidence="6">
    <location>
        <begin position="21"/>
        <end position="671"/>
    </location>
</feature>
<dbReference type="SUPFAM" id="SSF103088">
    <property type="entry name" value="OmpA-like"/>
    <property type="match status" value="1"/>
</dbReference>
<organism evidence="8 9">
    <name type="scientific">Hymenobacter fastidiosus</name>
    <dbReference type="NCBI Taxonomy" id="486264"/>
    <lineage>
        <taxon>Bacteria</taxon>
        <taxon>Pseudomonadati</taxon>
        <taxon>Bacteroidota</taxon>
        <taxon>Cytophagia</taxon>
        <taxon>Cytophagales</taxon>
        <taxon>Hymenobacteraceae</taxon>
        <taxon>Hymenobacter</taxon>
    </lineage>
</organism>
<dbReference type="InterPro" id="IPR036737">
    <property type="entry name" value="OmpA-like_sf"/>
</dbReference>
<dbReference type="PROSITE" id="PS51123">
    <property type="entry name" value="OMPA_2"/>
    <property type="match status" value="1"/>
</dbReference>
<feature type="domain" description="OmpA-like" evidence="7">
    <location>
        <begin position="538"/>
        <end position="653"/>
    </location>
</feature>
<dbReference type="PANTHER" id="PTHR30329">
    <property type="entry name" value="STATOR ELEMENT OF FLAGELLAR MOTOR COMPLEX"/>
    <property type="match status" value="1"/>
</dbReference>
<dbReference type="CDD" id="cd07185">
    <property type="entry name" value="OmpA_C-like"/>
    <property type="match status" value="1"/>
</dbReference>
<dbReference type="InterPro" id="IPR006664">
    <property type="entry name" value="OMP_bac"/>
</dbReference>
<dbReference type="Pfam" id="PF00691">
    <property type="entry name" value="OmpA"/>
    <property type="match status" value="1"/>
</dbReference>
<feature type="region of interest" description="Disordered" evidence="5">
    <location>
        <begin position="620"/>
        <end position="671"/>
    </location>
</feature>
<evidence type="ECO:0000256" key="4">
    <source>
        <dbReference type="PROSITE-ProRule" id="PRU00473"/>
    </source>
</evidence>
<dbReference type="Gene3D" id="3.30.1330.60">
    <property type="entry name" value="OmpA-like domain"/>
    <property type="match status" value="1"/>
</dbReference>
<proteinExistence type="predicted"/>
<keyword evidence="3" id="KW-0998">Cell outer membrane</keyword>
<evidence type="ECO:0000259" key="7">
    <source>
        <dbReference type="PROSITE" id="PS51123"/>
    </source>
</evidence>
<evidence type="ECO:0000256" key="3">
    <source>
        <dbReference type="ARBA" id="ARBA00023237"/>
    </source>
</evidence>
<name>A0ABP7SJR1_9BACT</name>
<comment type="caution">
    <text evidence="8">The sequence shown here is derived from an EMBL/GenBank/DDBJ whole genome shotgun (WGS) entry which is preliminary data.</text>
</comment>
<keyword evidence="9" id="KW-1185">Reference proteome</keyword>
<accession>A0ABP7SJR1</accession>
<protein>
    <recommendedName>
        <fullName evidence="7">OmpA-like domain-containing protein</fullName>
    </recommendedName>
</protein>
<evidence type="ECO:0000313" key="8">
    <source>
        <dbReference type="EMBL" id="GAA4012693.1"/>
    </source>
</evidence>
<dbReference type="InterPro" id="IPR006665">
    <property type="entry name" value="OmpA-like"/>
</dbReference>
<evidence type="ECO:0000256" key="1">
    <source>
        <dbReference type="ARBA" id="ARBA00004442"/>
    </source>
</evidence>
<evidence type="ECO:0000256" key="5">
    <source>
        <dbReference type="SAM" id="MobiDB-lite"/>
    </source>
</evidence>
<gene>
    <name evidence="8" type="ORF">GCM10022408_26840</name>
</gene>
<sequence length="671" mass="74270">MKVKVLLVLTLVMSWGKVLAQNPAAGQTYTSTRAGYRLTYPPGWWVQQTENPADATFYVGPSWRAALAVATLTIRPLPDDRKDLNLLAHGQPDSMRRALAALPEARVLRLEGREAGPYQEINYDYTYVPAATGIRTRVLGRRLWRNGYEYRLEYRAPATQDVRYLTEGRQLVESLTLLGKGLPSRRYADQACDDKMYGIAALRYEDDQWQDDCRTIHEFSTADPSAPPTIHRRALPFQSYALAKGFDNCLYSATKAPTDAPEYVYRYDPAIRQGRYTHWQLPAQGPENVWIAAATDARGDLYFITSDAARLVRVSPTDDTVTVVWTTDPVRQAPYFPALGFAGAGTHANFCLDDANTLYQVYSTDGALLQTDLTTHQPAPDLLALDGLPEQGGYSDLLLQNDAAGRRRLYLAGPKALYEVDMISHRATRVRRGVYTDLAGCNLFRLPPPAPATATWRGRVLEAGTRRPLPQARLQLSVKGQETVVPLTPRSSFAIPLPPGPATFSAQARLAGYLTTDSTYRTLAKPSAQDILLRPLTVGTTLRLDKVRFEQGQAVLLPSSFAALDQLLALLQQNTPLTIELRGHTDNVGDLRKNVVLSEQRVAAVKTYLVGHGIGEARITGRGLGGTEPRASNDREATRQLNRRVEFRVTGVRQEPAENGRSRPGPKSGEE</sequence>
<dbReference type="SUPFAM" id="SSF63829">
    <property type="entry name" value="Calcium-dependent phosphotriesterase"/>
    <property type="match status" value="1"/>
</dbReference>
<dbReference type="PRINTS" id="PR01021">
    <property type="entry name" value="OMPADOMAIN"/>
</dbReference>
<dbReference type="Proteomes" id="UP001500567">
    <property type="component" value="Unassembled WGS sequence"/>
</dbReference>
<evidence type="ECO:0000256" key="2">
    <source>
        <dbReference type="ARBA" id="ARBA00023136"/>
    </source>
</evidence>
<keyword evidence="2 4" id="KW-0472">Membrane</keyword>
<keyword evidence="6" id="KW-0732">Signal</keyword>
<dbReference type="EMBL" id="BAABDJ010000033">
    <property type="protein sequence ID" value="GAA4012693.1"/>
    <property type="molecule type" value="Genomic_DNA"/>
</dbReference>
<feature type="compositionally biased region" description="Basic and acidic residues" evidence="5">
    <location>
        <begin position="631"/>
        <end position="647"/>
    </location>
</feature>
<comment type="subcellular location">
    <subcellularLocation>
        <location evidence="1">Cell outer membrane</location>
    </subcellularLocation>
</comment>
<dbReference type="PANTHER" id="PTHR30329:SF21">
    <property type="entry name" value="LIPOPROTEIN YIAD-RELATED"/>
    <property type="match status" value="1"/>
</dbReference>
<reference evidence="9" key="1">
    <citation type="journal article" date="2019" name="Int. J. Syst. Evol. Microbiol.">
        <title>The Global Catalogue of Microorganisms (GCM) 10K type strain sequencing project: providing services to taxonomists for standard genome sequencing and annotation.</title>
        <authorList>
            <consortium name="The Broad Institute Genomics Platform"/>
            <consortium name="The Broad Institute Genome Sequencing Center for Infectious Disease"/>
            <person name="Wu L."/>
            <person name="Ma J."/>
        </authorList>
    </citation>
    <scope>NUCLEOTIDE SEQUENCE [LARGE SCALE GENOMIC DNA]</scope>
    <source>
        <strain evidence="9">JCM 17224</strain>
    </source>
</reference>